<dbReference type="AlphaFoldDB" id="A0A7S4L0W2"/>
<evidence type="ECO:0000256" key="2">
    <source>
        <dbReference type="ARBA" id="ARBA00004704"/>
    </source>
</evidence>
<dbReference type="InterPro" id="IPR011051">
    <property type="entry name" value="RmlC_Cupin_sf"/>
</dbReference>
<dbReference type="GO" id="GO:0006559">
    <property type="term" value="P:L-phenylalanine catabolic process"/>
    <property type="evidence" value="ECO:0007669"/>
    <property type="project" value="UniProtKB-UniPathway"/>
</dbReference>
<evidence type="ECO:0000256" key="9">
    <source>
        <dbReference type="PIRSR" id="PIRSR605708-1"/>
    </source>
</evidence>
<dbReference type="CDD" id="cd07000">
    <property type="entry name" value="cupin_HGO_N"/>
    <property type="match status" value="1"/>
</dbReference>
<dbReference type="Pfam" id="PF04209">
    <property type="entry name" value="HgmA_C"/>
    <property type="match status" value="1"/>
</dbReference>
<feature type="domain" description="Homogentisate 1,2-dioxygenase C-terminal" evidence="11">
    <location>
        <begin position="314"/>
        <end position="467"/>
    </location>
</feature>
<feature type="binding site" evidence="10">
    <location>
        <position position="401"/>
    </location>
    <ligand>
        <name>homogentisate</name>
        <dbReference type="ChEBI" id="CHEBI:16169"/>
    </ligand>
</feature>
<dbReference type="Gene3D" id="2.60.120.10">
    <property type="entry name" value="Jelly Rolls"/>
    <property type="match status" value="1"/>
</dbReference>
<evidence type="ECO:0000256" key="7">
    <source>
        <dbReference type="ARBA" id="ARBA00023002"/>
    </source>
</evidence>
<evidence type="ECO:0000256" key="4">
    <source>
        <dbReference type="ARBA" id="ARBA00013127"/>
    </source>
</evidence>
<gene>
    <name evidence="13" type="ORF">NAES01612_LOCUS14137</name>
</gene>
<name>A0A7S4L0W2_9EUKA</name>
<dbReference type="GO" id="GO:0046872">
    <property type="term" value="F:metal ion binding"/>
    <property type="evidence" value="ECO:0007669"/>
    <property type="project" value="UniProtKB-KW"/>
</dbReference>
<feature type="binding site" evidence="10">
    <location>
        <position position="367"/>
    </location>
    <ligand>
        <name>homogentisate</name>
        <dbReference type="ChEBI" id="CHEBI:16169"/>
    </ligand>
</feature>
<dbReference type="SUPFAM" id="SSF51182">
    <property type="entry name" value="RmlC-like cupins"/>
    <property type="match status" value="1"/>
</dbReference>
<comment type="similarity">
    <text evidence="3">Belongs to the homogentisate dioxygenase family.</text>
</comment>
<evidence type="ECO:0000256" key="10">
    <source>
        <dbReference type="PIRSR" id="PIRSR605708-2"/>
    </source>
</evidence>
<dbReference type="GO" id="GO:0005737">
    <property type="term" value="C:cytoplasm"/>
    <property type="evidence" value="ECO:0007669"/>
    <property type="project" value="TreeGrafter"/>
</dbReference>
<keyword evidence="7" id="KW-0560">Oxidoreductase</keyword>
<dbReference type="InterPro" id="IPR046452">
    <property type="entry name" value="HgmA_N"/>
</dbReference>
<evidence type="ECO:0000259" key="11">
    <source>
        <dbReference type="Pfam" id="PF04209"/>
    </source>
</evidence>
<feature type="binding site" evidence="10">
    <location>
        <position position="373"/>
    </location>
    <ligand>
        <name>Fe cation</name>
        <dbReference type="ChEBI" id="CHEBI:24875"/>
    </ligand>
</feature>
<keyword evidence="5 10" id="KW-0479">Metal-binding</keyword>
<dbReference type="UniPathway" id="UPA00139">
    <property type="reaction ID" value="UER00339"/>
</dbReference>
<keyword evidence="8 10" id="KW-0408">Iron</keyword>
<feature type="binding site" evidence="10">
    <location>
        <position position="401"/>
    </location>
    <ligand>
        <name>Fe cation</name>
        <dbReference type="ChEBI" id="CHEBI:24875"/>
    </ligand>
</feature>
<comment type="cofactor">
    <cofactor evidence="1 10">
        <name>Fe cation</name>
        <dbReference type="ChEBI" id="CHEBI:24875"/>
    </cofactor>
</comment>
<protein>
    <recommendedName>
        <fullName evidence="4">homogentisate 1,2-dioxygenase</fullName>
        <ecNumber evidence="4">1.13.11.5</ecNumber>
    </recommendedName>
</protein>
<proteinExistence type="inferred from homology"/>
<evidence type="ECO:0000256" key="6">
    <source>
        <dbReference type="ARBA" id="ARBA00022964"/>
    </source>
</evidence>
<sequence>MIHEDNNDHRVFKEASSYFAQMFQHQQLHTPAQPTGELPYLSGFWGQMLTSECLPGAVPPVHYLPYDSPYNLYPEAITADSFIAPRADHRKAWLYKILPTVSTHSPFENYPLPLFGGSADDWSELTPEPIRWNSQPLPETPTDFVHGISTIAGVGSAESRSGTALHAYACNTNMGDSCFTNADGDMLIIPQLGVICVYSEMGRLIVKVGEIVVIPRGFKFSVQLLTPVARGWISELFTGHFQLPNRGPIGTNGMAEERHFQAPVAWYENRTDITYKSIHKFGGKTFVATYDHSPYDCVGWTGNIFPVKYNLHLYNSFGTVKTDHADPSTLTVLTCPADDKGHSAVDFVAFCGRWDASEDSFKPPYYHRNFATEFNAIVSMESEYCGFEEGTTFLTPFMTGHGIAGDSYNNFYKADKEKVQQPVRLSDESLWVMVESTYQMRLTKWAVEANHRDKEYRKFWSGLKRKFDPTKK</sequence>
<dbReference type="GO" id="GO:0004411">
    <property type="term" value="F:homogentisate 1,2-dioxygenase activity"/>
    <property type="evidence" value="ECO:0007669"/>
    <property type="project" value="UniProtKB-EC"/>
</dbReference>
<dbReference type="InterPro" id="IPR005708">
    <property type="entry name" value="Homogentis_dOase"/>
</dbReference>
<comment type="pathway">
    <text evidence="2">Amino-acid degradation; L-phenylalanine degradation; acetoacetate and fumarate from L-phenylalanine: step 4/6.</text>
</comment>
<dbReference type="InterPro" id="IPR014710">
    <property type="entry name" value="RmlC-like_jellyroll"/>
</dbReference>
<dbReference type="InterPro" id="IPR046451">
    <property type="entry name" value="HgmA_C"/>
</dbReference>
<dbReference type="PANTHER" id="PTHR11056:SF0">
    <property type="entry name" value="HOMOGENTISATE 1,2-DIOXYGENASE"/>
    <property type="match status" value="1"/>
</dbReference>
<reference evidence="13" key="1">
    <citation type="submission" date="2021-01" db="EMBL/GenBank/DDBJ databases">
        <authorList>
            <person name="Corre E."/>
            <person name="Pelletier E."/>
            <person name="Niang G."/>
            <person name="Scheremetjew M."/>
            <person name="Finn R."/>
            <person name="Kale V."/>
            <person name="Holt S."/>
            <person name="Cochrane G."/>
            <person name="Meng A."/>
            <person name="Brown T."/>
            <person name="Cohen L."/>
        </authorList>
    </citation>
    <scope>NUCLEOTIDE SEQUENCE</scope>
    <source>
        <strain evidence="13">SoJaBio B1-5/56/2</strain>
    </source>
</reference>
<feature type="domain" description="Homogentisate 1,2-dioxygenase N-terminal" evidence="12">
    <location>
        <begin position="40"/>
        <end position="311"/>
    </location>
</feature>
<evidence type="ECO:0000313" key="13">
    <source>
        <dbReference type="EMBL" id="CAE2311651.1"/>
    </source>
</evidence>
<accession>A0A7S4L0W2</accession>
<keyword evidence="6" id="KW-0223">Dioxygenase</keyword>
<dbReference type="Pfam" id="PF20510">
    <property type="entry name" value="HgmA_N"/>
    <property type="match status" value="1"/>
</dbReference>
<dbReference type="EMBL" id="HBKR01021743">
    <property type="protein sequence ID" value="CAE2311651.1"/>
    <property type="molecule type" value="Transcribed_RNA"/>
</dbReference>
<evidence type="ECO:0000256" key="8">
    <source>
        <dbReference type="ARBA" id="ARBA00023004"/>
    </source>
</evidence>
<dbReference type="EC" id="1.13.11.5" evidence="4"/>
<evidence type="ECO:0000256" key="1">
    <source>
        <dbReference type="ARBA" id="ARBA00001962"/>
    </source>
</evidence>
<evidence type="ECO:0000259" key="12">
    <source>
        <dbReference type="Pfam" id="PF20510"/>
    </source>
</evidence>
<dbReference type="GO" id="GO:0006570">
    <property type="term" value="P:tyrosine metabolic process"/>
    <property type="evidence" value="ECO:0007669"/>
    <property type="project" value="InterPro"/>
</dbReference>
<organism evidence="13">
    <name type="scientific">Paramoeba aestuarina</name>
    <dbReference type="NCBI Taxonomy" id="180227"/>
    <lineage>
        <taxon>Eukaryota</taxon>
        <taxon>Amoebozoa</taxon>
        <taxon>Discosea</taxon>
        <taxon>Flabellinia</taxon>
        <taxon>Dactylopodida</taxon>
        <taxon>Paramoebidae</taxon>
        <taxon>Paramoeba</taxon>
    </lineage>
</organism>
<evidence type="ECO:0000256" key="3">
    <source>
        <dbReference type="ARBA" id="ARBA00007757"/>
    </source>
</evidence>
<dbReference type="PANTHER" id="PTHR11056">
    <property type="entry name" value="HOMOGENTISATE 1,2-DIOXYGENASE"/>
    <property type="match status" value="1"/>
</dbReference>
<evidence type="ECO:0000256" key="5">
    <source>
        <dbReference type="ARBA" id="ARBA00022723"/>
    </source>
</evidence>
<feature type="active site" description="Proton acceptor" evidence="9">
    <location>
        <position position="324"/>
    </location>
</feature>